<sequence>MPDYTNVLKPGEDNTEFAPGDKPVKMVCIQNRKPGLTFEEFDRYWREDHAKLVAEVAEVMGFTRYVQTPAYKSSDIEAFKTKRGWTGTCDGLTEVWFASEAHMKAALSSEAAQAANKRLMADEANFIADSVICFISFERDIF</sequence>
<keyword evidence="4" id="KW-1185">Reference proteome</keyword>
<reference evidence="3 4" key="1">
    <citation type="journal article" date="2016" name="Mol. Biol. Evol.">
        <title>Comparative Genomics of Early-Diverging Mushroom-Forming Fungi Provides Insights into the Origins of Lignocellulose Decay Capabilities.</title>
        <authorList>
            <person name="Nagy L.G."/>
            <person name="Riley R."/>
            <person name="Tritt A."/>
            <person name="Adam C."/>
            <person name="Daum C."/>
            <person name="Floudas D."/>
            <person name="Sun H."/>
            <person name="Yadav J.S."/>
            <person name="Pangilinan J."/>
            <person name="Larsson K.H."/>
            <person name="Matsuura K."/>
            <person name="Barry K."/>
            <person name="Labutti K."/>
            <person name="Kuo R."/>
            <person name="Ohm R.A."/>
            <person name="Bhattacharya S.S."/>
            <person name="Shirouzu T."/>
            <person name="Yoshinaga Y."/>
            <person name="Martin F.M."/>
            <person name="Grigoriev I.V."/>
            <person name="Hibbett D.S."/>
        </authorList>
    </citation>
    <scope>NUCLEOTIDE SEQUENCE [LARGE SCALE GENOMIC DNA]</scope>
    <source>
        <strain evidence="3 4">TUFC12733</strain>
    </source>
</reference>
<evidence type="ECO:0000313" key="4">
    <source>
        <dbReference type="Proteomes" id="UP000076738"/>
    </source>
</evidence>
<evidence type="ECO:0000256" key="1">
    <source>
        <dbReference type="ARBA" id="ARBA00005986"/>
    </source>
</evidence>
<dbReference type="NCBIfam" id="TIGR02118">
    <property type="entry name" value="EthD family reductase"/>
    <property type="match status" value="1"/>
</dbReference>
<evidence type="ECO:0000313" key="3">
    <source>
        <dbReference type="EMBL" id="KZO89787.1"/>
    </source>
</evidence>
<dbReference type="Proteomes" id="UP000076738">
    <property type="component" value="Unassembled WGS sequence"/>
</dbReference>
<gene>
    <name evidence="3" type="ORF">CALVIDRAFT_603412</name>
</gene>
<evidence type="ECO:0000259" key="2">
    <source>
        <dbReference type="Pfam" id="PF07110"/>
    </source>
</evidence>
<organism evidence="3 4">
    <name type="scientific">Calocera viscosa (strain TUFC12733)</name>
    <dbReference type="NCBI Taxonomy" id="1330018"/>
    <lineage>
        <taxon>Eukaryota</taxon>
        <taxon>Fungi</taxon>
        <taxon>Dikarya</taxon>
        <taxon>Basidiomycota</taxon>
        <taxon>Agaricomycotina</taxon>
        <taxon>Dacrymycetes</taxon>
        <taxon>Dacrymycetales</taxon>
        <taxon>Dacrymycetaceae</taxon>
        <taxon>Calocera</taxon>
    </lineage>
</organism>
<dbReference type="SUPFAM" id="SSF54909">
    <property type="entry name" value="Dimeric alpha+beta barrel"/>
    <property type="match status" value="1"/>
</dbReference>
<dbReference type="InterPro" id="IPR009799">
    <property type="entry name" value="EthD_dom"/>
</dbReference>
<name>A0A167FS45_CALVF</name>
<proteinExistence type="inferred from homology"/>
<dbReference type="AlphaFoldDB" id="A0A167FS45"/>
<dbReference type="GO" id="GO:0016491">
    <property type="term" value="F:oxidoreductase activity"/>
    <property type="evidence" value="ECO:0007669"/>
    <property type="project" value="InterPro"/>
</dbReference>
<dbReference type="InterPro" id="IPR011008">
    <property type="entry name" value="Dimeric_a/b-barrel"/>
</dbReference>
<dbReference type="EMBL" id="KV417365">
    <property type="protein sequence ID" value="KZO89787.1"/>
    <property type="molecule type" value="Genomic_DNA"/>
</dbReference>
<feature type="domain" description="EthD" evidence="2">
    <location>
        <begin position="33"/>
        <end position="129"/>
    </location>
</feature>
<accession>A0A167FS45</accession>
<comment type="similarity">
    <text evidence="1">Belongs to the tpcK family.</text>
</comment>
<protein>
    <recommendedName>
        <fullName evidence="2">EthD domain-containing protein</fullName>
    </recommendedName>
</protein>
<dbReference type="Gene3D" id="3.30.70.100">
    <property type="match status" value="1"/>
</dbReference>
<dbReference type="OrthoDB" id="3183782at2759"/>
<dbReference type="Pfam" id="PF07110">
    <property type="entry name" value="EthD"/>
    <property type="match status" value="1"/>
</dbReference>